<keyword evidence="1" id="KW-0808">Transferase</keyword>
<keyword evidence="2" id="KW-1185">Reference proteome</keyword>
<dbReference type="Proteomes" id="UP000198211">
    <property type="component" value="Unassembled WGS sequence"/>
</dbReference>
<dbReference type="GO" id="GO:0003964">
    <property type="term" value="F:RNA-directed DNA polymerase activity"/>
    <property type="evidence" value="ECO:0007669"/>
    <property type="project" value="UniProtKB-KW"/>
</dbReference>
<reference evidence="2" key="1">
    <citation type="submission" date="2017-03" db="EMBL/GenBank/DDBJ databases">
        <title>Phytopthora megakarya and P. palmivora, two closely related causual agents of cacao black pod achieved similar genome size and gene model numbers by different mechanisms.</title>
        <authorList>
            <person name="Ali S."/>
            <person name="Shao J."/>
            <person name="Larry D.J."/>
            <person name="Kronmiller B."/>
            <person name="Shen D."/>
            <person name="Strem M.D."/>
            <person name="Melnick R.L."/>
            <person name="Guiltinan M.J."/>
            <person name="Tyler B.M."/>
            <person name="Meinhardt L.W."/>
            <person name="Bailey B.A."/>
        </authorList>
    </citation>
    <scope>NUCLEOTIDE SEQUENCE [LARGE SCALE GENOMIC DNA]</scope>
    <source>
        <strain evidence="2">zdho120</strain>
    </source>
</reference>
<evidence type="ECO:0000313" key="1">
    <source>
        <dbReference type="EMBL" id="OWZ11142.1"/>
    </source>
</evidence>
<dbReference type="AlphaFoldDB" id="A0A225W0L9"/>
<protein>
    <submittedName>
        <fullName evidence="1">Reverse transcriptase</fullName>
    </submittedName>
</protein>
<name>A0A225W0L9_9STRA</name>
<proteinExistence type="predicted"/>
<evidence type="ECO:0000313" key="2">
    <source>
        <dbReference type="Proteomes" id="UP000198211"/>
    </source>
</evidence>
<comment type="caution">
    <text evidence="1">The sequence shown here is derived from an EMBL/GenBank/DDBJ whole genome shotgun (WGS) entry which is preliminary data.</text>
</comment>
<accession>A0A225W0L9</accession>
<keyword evidence="1" id="KW-0548">Nucleotidyltransferase</keyword>
<keyword evidence="1" id="KW-0695">RNA-directed DNA polymerase</keyword>
<organism evidence="1 2">
    <name type="scientific">Phytophthora megakarya</name>
    <dbReference type="NCBI Taxonomy" id="4795"/>
    <lineage>
        <taxon>Eukaryota</taxon>
        <taxon>Sar</taxon>
        <taxon>Stramenopiles</taxon>
        <taxon>Oomycota</taxon>
        <taxon>Peronosporomycetes</taxon>
        <taxon>Peronosporales</taxon>
        <taxon>Peronosporaceae</taxon>
        <taxon>Phytophthora</taxon>
    </lineage>
</organism>
<dbReference type="EMBL" id="NBNE01002213">
    <property type="protein sequence ID" value="OWZ11142.1"/>
    <property type="molecule type" value="Genomic_DNA"/>
</dbReference>
<gene>
    <name evidence="1" type="ORF">PHMEG_00015884</name>
</gene>
<sequence>MISIAFVTPFMTESSRGNAFPLVLLDIELGYVMCKPMSATTAQDVAEVNEELVFQIIGASSVIRHDQDPFFILDNVLHSDIVHKQTGKKKRMCRRSFKGLVNSCPRWNRPTGAITLNNRCPEHFILMLPAWIHHPT</sequence>